<keyword evidence="3" id="KW-1185">Reference proteome</keyword>
<dbReference type="EMBL" id="CP144533">
    <property type="protein sequence ID" value="WWC61186.1"/>
    <property type="molecule type" value="Genomic_DNA"/>
</dbReference>
<accession>A0A1A6A7N3</accession>
<organism evidence="1">
    <name type="scientific">Kwoniella dejecticola CBS 10117</name>
    <dbReference type="NCBI Taxonomy" id="1296121"/>
    <lineage>
        <taxon>Eukaryota</taxon>
        <taxon>Fungi</taxon>
        <taxon>Dikarya</taxon>
        <taxon>Basidiomycota</taxon>
        <taxon>Agaricomycotina</taxon>
        <taxon>Tremellomycetes</taxon>
        <taxon>Tremellales</taxon>
        <taxon>Cryptococcaceae</taxon>
        <taxon>Kwoniella</taxon>
    </lineage>
</organism>
<dbReference type="VEuPathDB" id="FungiDB:I303_03784"/>
<evidence type="ECO:0000313" key="2">
    <source>
        <dbReference type="EMBL" id="WWC61186.1"/>
    </source>
</evidence>
<reference evidence="2" key="3">
    <citation type="submission" date="2024-02" db="EMBL/GenBank/DDBJ databases">
        <title>Comparative genomics of Cryptococcus and Kwoniella reveals pathogenesis evolution and contrasting modes of karyotype evolution via chromosome fusion or intercentromeric recombination.</title>
        <authorList>
            <person name="Coelho M.A."/>
            <person name="David-Palma M."/>
            <person name="Shea T."/>
            <person name="Bowers K."/>
            <person name="McGinley-Smith S."/>
            <person name="Mohammad A.W."/>
            <person name="Gnirke A."/>
            <person name="Yurkov A.M."/>
            <person name="Nowrousian M."/>
            <person name="Sun S."/>
            <person name="Cuomo C.A."/>
            <person name="Heitman J."/>
        </authorList>
    </citation>
    <scope>NUCLEOTIDE SEQUENCE</scope>
    <source>
        <strain evidence="2">CBS 10117</strain>
    </source>
</reference>
<protein>
    <submittedName>
        <fullName evidence="1">Uncharacterized protein</fullName>
    </submittedName>
</protein>
<sequence>MDIPQPDAGSANTYRSPISSTDAMLYTTVTLYPVLTKEGYTVQGWHYDHHASSPHWLKSDTDYAQRRTGGRSGSGWGDPVVAPYGTLYSLSPETEIVDSASGVIPGNLENGDSSLNPRQDQDKIFMRDALLYFTSEMIEKVDFAPDEPDIGRYASHLKTIQYKHYFNLGDDVEVHLRRGPGIRGHQAGNEELMYKAYKMSVVSPGQFSDFLKSEPAQDDPVSSEVDGVSILNRSAIEPLRSRSTLYTVTPGGDEHSQRLGLSPSHTITLNWIGFTPEESWAYQNSVPASGAPPVPDETWEIRHANPPPGYYFARDHANEGWLE</sequence>
<evidence type="ECO:0000313" key="1">
    <source>
        <dbReference type="EMBL" id="OBR86066.1"/>
    </source>
</evidence>
<reference evidence="1" key="1">
    <citation type="submission" date="2013-07" db="EMBL/GenBank/DDBJ databases">
        <title>The Genome Sequence of Cryptococcus dejecticola CBS10117.</title>
        <authorList>
            <consortium name="The Broad Institute Genome Sequencing Platform"/>
            <person name="Cuomo C."/>
            <person name="Litvintseva A."/>
            <person name="Chen Y."/>
            <person name="Heitman J."/>
            <person name="Sun S."/>
            <person name="Springer D."/>
            <person name="Dromer F."/>
            <person name="Young S.K."/>
            <person name="Zeng Q."/>
            <person name="Gargeya S."/>
            <person name="Fitzgerald M."/>
            <person name="Abouelleil A."/>
            <person name="Alvarado L."/>
            <person name="Berlin A.M."/>
            <person name="Chapman S.B."/>
            <person name="Dewar J."/>
            <person name="Goldberg J."/>
            <person name="Griggs A."/>
            <person name="Gujja S."/>
            <person name="Hansen M."/>
            <person name="Howarth C."/>
            <person name="Imamovic A."/>
            <person name="Larimer J."/>
            <person name="McCowan C."/>
            <person name="Murphy C."/>
            <person name="Pearson M."/>
            <person name="Priest M."/>
            <person name="Roberts A."/>
            <person name="Saif S."/>
            <person name="Shea T."/>
            <person name="Sykes S."/>
            <person name="Wortman J."/>
            <person name="Nusbaum C."/>
            <person name="Birren B."/>
        </authorList>
    </citation>
    <scope>NUCLEOTIDE SEQUENCE [LARGE SCALE GENOMIC DNA]</scope>
    <source>
        <strain evidence="1">CBS 10117</strain>
    </source>
</reference>
<evidence type="ECO:0000313" key="3">
    <source>
        <dbReference type="Proteomes" id="UP000078595"/>
    </source>
</evidence>
<name>A0A1A6A7N3_9TREE</name>
<reference evidence="2" key="2">
    <citation type="submission" date="2013-07" db="EMBL/GenBank/DDBJ databases">
        <authorList>
            <consortium name="The Broad Institute Genome Sequencing Platform"/>
            <person name="Cuomo C."/>
            <person name="Litvintseva A."/>
            <person name="Chen Y."/>
            <person name="Heitman J."/>
            <person name="Sun S."/>
            <person name="Springer D."/>
            <person name="Dromer F."/>
            <person name="Young S.K."/>
            <person name="Zeng Q."/>
            <person name="Gargeya S."/>
            <person name="Fitzgerald M."/>
            <person name="Abouelleil A."/>
            <person name="Alvarado L."/>
            <person name="Berlin A.M."/>
            <person name="Chapman S.B."/>
            <person name="Dewar J."/>
            <person name="Goldberg J."/>
            <person name="Griggs A."/>
            <person name="Gujja S."/>
            <person name="Hansen M."/>
            <person name="Howarth C."/>
            <person name="Imamovic A."/>
            <person name="Larimer J."/>
            <person name="McCowan C."/>
            <person name="Murphy C."/>
            <person name="Pearson M."/>
            <person name="Priest M."/>
            <person name="Roberts A."/>
            <person name="Saif S."/>
            <person name="Shea T."/>
            <person name="Sykes S."/>
            <person name="Wortman J."/>
            <person name="Nusbaum C."/>
            <person name="Birren B."/>
        </authorList>
    </citation>
    <scope>NUCLEOTIDE SEQUENCE</scope>
    <source>
        <strain evidence="2">CBS 10117</strain>
    </source>
</reference>
<dbReference type="RefSeq" id="XP_018263908.1">
    <property type="nucleotide sequence ID" value="XM_018407100.1"/>
</dbReference>
<gene>
    <name evidence="1" type="ORF">I303_03784</name>
    <name evidence="2" type="ORF">I303_103766</name>
</gene>
<proteinExistence type="predicted"/>
<dbReference type="AlphaFoldDB" id="A0A1A6A7N3"/>
<dbReference type="EMBL" id="KI894030">
    <property type="protein sequence ID" value="OBR86066.1"/>
    <property type="molecule type" value="Genomic_DNA"/>
</dbReference>
<dbReference type="Proteomes" id="UP000078595">
    <property type="component" value="Chromosome 4"/>
</dbReference>
<dbReference type="KEGG" id="kdj:28967483"/>
<dbReference type="GeneID" id="28967483"/>